<dbReference type="EMBL" id="BSYB01000005">
    <property type="protein sequence ID" value="GMG42656.1"/>
    <property type="molecule type" value="Genomic_DNA"/>
</dbReference>
<proteinExistence type="predicted"/>
<evidence type="ECO:0000313" key="2">
    <source>
        <dbReference type="Proteomes" id="UP001165189"/>
    </source>
</evidence>
<dbReference type="PANTHER" id="PTHR41677:SF1">
    <property type="entry name" value="FE2OG DIOXYGENASE DOMAIN-CONTAINING PROTEIN"/>
    <property type="match status" value="1"/>
</dbReference>
<evidence type="ECO:0000313" key="1">
    <source>
        <dbReference type="EMBL" id="GMG42656.1"/>
    </source>
</evidence>
<organism evidence="1 2">
    <name type="scientific">Aspergillus oryzae var. brunneus</name>
    <dbReference type="NCBI Taxonomy" id="332754"/>
    <lineage>
        <taxon>Eukaryota</taxon>
        <taxon>Fungi</taxon>
        <taxon>Dikarya</taxon>
        <taxon>Ascomycota</taxon>
        <taxon>Pezizomycotina</taxon>
        <taxon>Eurotiomycetes</taxon>
        <taxon>Eurotiomycetidae</taxon>
        <taxon>Eurotiales</taxon>
        <taxon>Aspergillaceae</taxon>
        <taxon>Aspergillus</taxon>
        <taxon>Aspergillus subgen. Circumdati</taxon>
    </lineage>
</organism>
<dbReference type="PANTHER" id="PTHR41677">
    <property type="entry name" value="YALI0B19030P"/>
    <property type="match status" value="1"/>
</dbReference>
<reference evidence="1" key="1">
    <citation type="submission" date="2023-04" db="EMBL/GenBank/DDBJ databases">
        <title>Aspergillus oryzae var. brunneus NBRC 4377.</title>
        <authorList>
            <person name="Ichikawa N."/>
            <person name="Sato H."/>
            <person name="Tonouchi N."/>
        </authorList>
    </citation>
    <scope>NUCLEOTIDE SEQUENCE</scope>
    <source>
        <strain evidence="1">NBRC 4377</strain>
    </source>
</reference>
<protein>
    <submittedName>
        <fullName evidence="1">Unnamed protein product</fullName>
    </submittedName>
</protein>
<sequence>MNYEIAAINIWVNDQTTTVLNNTKSEDEDLSAFAWHWDSYPFVCVTMLSDYTGMVGGETALKTASDEIMKVRGPAMGTAVVMQGRYIEHQALKAFGGKERISMITSFRAKSPLVKDDCVLTGVRSISNVLELYREWSEYRLKVLEERIRAELENERQKQLGQRPFSISDMKTFLIHQREYLDATIAELME</sequence>
<keyword evidence="2" id="KW-1185">Reference proteome</keyword>
<name>A0ABQ6KEK3_ASPOZ</name>
<comment type="caution">
    <text evidence="1">The sequence shown here is derived from an EMBL/GenBank/DDBJ whole genome shotgun (WGS) entry which is preliminary data.</text>
</comment>
<gene>
    <name evidence="1" type="ORF">Aory05_000178100</name>
</gene>
<dbReference type="Proteomes" id="UP001165189">
    <property type="component" value="Unassembled WGS sequence"/>
</dbReference>
<accession>A0ABQ6KEK3</accession>